<name>A0A831SVM8_PROAE</name>
<gene>
    <name evidence="1" type="ORF">ENN50_08095</name>
</gene>
<dbReference type="Gene3D" id="3.90.550.10">
    <property type="entry name" value="Spore Coat Polysaccharide Biosynthesis Protein SpsA, Chain A"/>
    <property type="match status" value="1"/>
</dbReference>
<accession>A0A831SVM8</accession>
<sequence length="229" mass="25730">METMIAVIPARGGSKGLKDKNIYPVAGKPLIAWSILQARQSACVSDVFVSTDSPEIGAVAHAYGAVVIDRPSAISGDTATSEDALLHAFDVIDECHGVSARHALFLQATSPLRLSHDIDSAIELFFREQADSLMSVTAAADLTLWERQGDLWRSVNFDHRNRMRRQDRPVQYIENGSIYIVARDVLRRSANRIGERLSAYRMEFWQTWEIDTIEEVGLVEYFMRTKMNV</sequence>
<reference evidence="1" key="1">
    <citation type="journal article" date="2020" name="mSystems">
        <title>Genome- and Community-Level Interaction Insights into Carbon Utilization and Element Cycling Functions of Hydrothermarchaeota in Hydrothermal Sediment.</title>
        <authorList>
            <person name="Zhou Z."/>
            <person name="Liu Y."/>
            <person name="Xu W."/>
            <person name="Pan J."/>
            <person name="Luo Z.H."/>
            <person name="Li M."/>
        </authorList>
    </citation>
    <scope>NUCLEOTIDE SEQUENCE [LARGE SCALE GENOMIC DNA]</scope>
    <source>
        <strain evidence="1">SpSt-1181</strain>
    </source>
</reference>
<dbReference type="InterPro" id="IPR029044">
    <property type="entry name" value="Nucleotide-diphossugar_trans"/>
</dbReference>
<dbReference type="Pfam" id="PF02348">
    <property type="entry name" value="CTP_transf_3"/>
    <property type="match status" value="1"/>
</dbReference>
<dbReference type="PANTHER" id="PTHR21485">
    <property type="entry name" value="HAD SUPERFAMILY MEMBERS CMAS AND KDSC"/>
    <property type="match status" value="1"/>
</dbReference>
<dbReference type="AlphaFoldDB" id="A0A831SVM8"/>
<keyword evidence="1" id="KW-0808">Transferase</keyword>
<dbReference type="InterPro" id="IPR050793">
    <property type="entry name" value="CMP-NeuNAc_synthase"/>
</dbReference>
<evidence type="ECO:0000313" key="1">
    <source>
        <dbReference type="EMBL" id="HED31618.1"/>
    </source>
</evidence>
<keyword evidence="1" id="KW-0548">Nucleotidyltransferase</keyword>
<dbReference type="Proteomes" id="UP000886335">
    <property type="component" value="Unassembled WGS sequence"/>
</dbReference>
<dbReference type="GO" id="GO:0008781">
    <property type="term" value="F:N-acylneuraminate cytidylyltransferase activity"/>
    <property type="evidence" value="ECO:0007669"/>
    <property type="project" value="TreeGrafter"/>
</dbReference>
<dbReference type="EMBL" id="DSBW01000178">
    <property type="protein sequence ID" value="HED31618.1"/>
    <property type="molecule type" value="Genomic_DNA"/>
</dbReference>
<dbReference type="SUPFAM" id="SSF53448">
    <property type="entry name" value="Nucleotide-diphospho-sugar transferases"/>
    <property type="match status" value="1"/>
</dbReference>
<protein>
    <submittedName>
        <fullName evidence="1">Acylneuraminate cytidylyltransferase family protein</fullName>
    </submittedName>
</protein>
<proteinExistence type="predicted"/>
<organism evidence="1">
    <name type="scientific">Prosthecochloris aestuarii</name>
    <dbReference type="NCBI Taxonomy" id="1102"/>
    <lineage>
        <taxon>Bacteria</taxon>
        <taxon>Pseudomonadati</taxon>
        <taxon>Chlorobiota</taxon>
        <taxon>Chlorobiia</taxon>
        <taxon>Chlorobiales</taxon>
        <taxon>Chlorobiaceae</taxon>
        <taxon>Prosthecochloris</taxon>
    </lineage>
</organism>
<dbReference type="CDD" id="cd02513">
    <property type="entry name" value="CMP-NeuAc_Synthase"/>
    <property type="match status" value="1"/>
</dbReference>
<dbReference type="PANTHER" id="PTHR21485:SF3">
    <property type="entry name" value="N-ACYLNEURAMINATE CYTIDYLYLTRANSFERASE"/>
    <property type="match status" value="1"/>
</dbReference>
<comment type="caution">
    <text evidence="1">The sequence shown here is derived from an EMBL/GenBank/DDBJ whole genome shotgun (WGS) entry which is preliminary data.</text>
</comment>
<dbReference type="InterPro" id="IPR003329">
    <property type="entry name" value="Cytidylyl_trans"/>
</dbReference>